<gene>
    <name evidence="1" type="ORF">CU669_15190</name>
</gene>
<dbReference type="EMBL" id="PGTO01000013">
    <property type="protein sequence ID" value="RAU21096.1"/>
    <property type="molecule type" value="Genomic_DNA"/>
</dbReference>
<evidence type="ECO:0000313" key="1">
    <source>
        <dbReference type="EMBL" id="RAU21096.1"/>
    </source>
</evidence>
<keyword evidence="2" id="KW-1185">Reference proteome</keyword>
<name>A0A364NVL0_9PROT</name>
<comment type="caution">
    <text evidence="1">The sequence shown here is derived from an EMBL/GenBank/DDBJ whole genome shotgun (WGS) entry which is preliminary data.</text>
</comment>
<evidence type="ECO:0000313" key="2">
    <source>
        <dbReference type="Proteomes" id="UP000251075"/>
    </source>
</evidence>
<dbReference type="AlphaFoldDB" id="A0A364NVL0"/>
<reference evidence="1 2" key="1">
    <citation type="submission" date="2017-11" db="EMBL/GenBank/DDBJ databases">
        <title>Draft genome sequence of magnetotactic bacterium Magnetospirillum kuznetsovii LBB-42.</title>
        <authorList>
            <person name="Grouzdev D.S."/>
            <person name="Rysina M.S."/>
            <person name="Baslerov R.V."/>
            <person name="Koziaeva V."/>
        </authorList>
    </citation>
    <scope>NUCLEOTIDE SEQUENCE [LARGE SCALE GENOMIC DNA]</scope>
    <source>
        <strain evidence="1 2">LBB-42</strain>
    </source>
</reference>
<dbReference type="RefSeq" id="WP_112146199.1">
    <property type="nucleotide sequence ID" value="NZ_PGTO01000013.1"/>
</dbReference>
<proteinExistence type="predicted"/>
<dbReference type="Proteomes" id="UP000251075">
    <property type="component" value="Unassembled WGS sequence"/>
</dbReference>
<accession>A0A364NVL0</accession>
<protein>
    <submittedName>
        <fullName evidence="1">Uncharacterized protein</fullName>
    </submittedName>
</protein>
<organism evidence="1 2">
    <name type="scientific">Paramagnetospirillum kuznetsovii</name>
    <dbReference type="NCBI Taxonomy" id="2053833"/>
    <lineage>
        <taxon>Bacteria</taxon>
        <taxon>Pseudomonadati</taxon>
        <taxon>Pseudomonadota</taxon>
        <taxon>Alphaproteobacteria</taxon>
        <taxon>Rhodospirillales</taxon>
        <taxon>Magnetospirillaceae</taxon>
        <taxon>Paramagnetospirillum</taxon>
    </lineage>
</organism>
<sequence length="67" mass="7289">MALQISAELAAVQAALASGLPTRHTALMRDLLIFIEDAGNMACDQGFDCLSHRADDLFVRVQRELGM</sequence>